<feature type="compositionally biased region" description="Polar residues" evidence="11">
    <location>
        <begin position="326"/>
        <end position="335"/>
    </location>
</feature>
<dbReference type="Gene3D" id="2.40.10.10">
    <property type="entry name" value="Trypsin-like serine proteases"/>
    <property type="match status" value="1"/>
</dbReference>
<dbReference type="InterPro" id="IPR043504">
    <property type="entry name" value="Peptidase_S1_PA_chymotrypsin"/>
</dbReference>
<feature type="domain" description="Peptidase S1" evidence="13">
    <location>
        <begin position="458"/>
        <end position="699"/>
    </location>
</feature>
<keyword evidence="3 10" id="KW-0378">Hydrolase</keyword>
<reference evidence="14" key="1">
    <citation type="submission" date="2013-07" db="EMBL/GenBank/DDBJ databases">
        <authorList>
            <person name="Geib S."/>
        </authorList>
    </citation>
    <scope>NUCLEOTIDE SEQUENCE</scope>
</reference>
<keyword evidence="5" id="KW-0106">Calcium</keyword>
<dbReference type="SUPFAM" id="SSF50494">
    <property type="entry name" value="Trypsin-like serine proteases"/>
    <property type="match status" value="1"/>
</dbReference>
<feature type="signal peptide" evidence="12">
    <location>
        <begin position="1"/>
        <end position="27"/>
    </location>
</feature>
<dbReference type="InterPro" id="IPR001314">
    <property type="entry name" value="Peptidase_S1A"/>
</dbReference>
<evidence type="ECO:0000256" key="2">
    <source>
        <dbReference type="ARBA" id="ARBA00022729"/>
    </source>
</evidence>
<dbReference type="InterPro" id="IPR001254">
    <property type="entry name" value="Trypsin_dom"/>
</dbReference>
<feature type="region of interest" description="Disordered" evidence="11">
    <location>
        <begin position="326"/>
        <end position="380"/>
    </location>
</feature>
<evidence type="ECO:0000256" key="4">
    <source>
        <dbReference type="ARBA" id="ARBA00022825"/>
    </source>
</evidence>
<keyword evidence="4 10" id="KW-0720">Serine protease</keyword>
<gene>
    <name evidence="14" type="primary">PSH</name>
</gene>
<dbReference type="PROSITE" id="PS00134">
    <property type="entry name" value="TRYPSIN_HIS"/>
    <property type="match status" value="1"/>
</dbReference>
<dbReference type="CDD" id="cd00190">
    <property type="entry name" value="Tryp_SPc"/>
    <property type="match status" value="1"/>
</dbReference>
<evidence type="ECO:0000256" key="7">
    <source>
        <dbReference type="ARBA" id="ARBA00023157"/>
    </source>
</evidence>
<dbReference type="GO" id="GO:0005615">
    <property type="term" value="C:extracellular space"/>
    <property type="evidence" value="ECO:0007669"/>
    <property type="project" value="TreeGrafter"/>
</dbReference>
<dbReference type="PANTHER" id="PTHR24264:SF54">
    <property type="entry name" value="PEPTIDASE S1 DOMAIN-CONTAINING PROTEIN"/>
    <property type="match status" value="1"/>
</dbReference>
<dbReference type="PROSITE" id="PS00135">
    <property type="entry name" value="TRYPSIN_SER"/>
    <property type="match status" value="1"/>
</dbReference>
<comment type="similarity">
    <text evidence="9">Belongs to the peptidase S1 family. CLIP subfamily.</text>
</comment>
<dbReference type="MEROPS" id="S01.421"/>
<evidence type="ECO:0000256" key="11">
    <source>
        <dbReference type="SAM" id="MobiDB-lite"/>
    </source>
</evidence>
<protein>
    <submittedName>
        <fullName evidence="14">Serine protease persephone</fullName>
    </submittedName>
</protein>
<dbReference type="PROSITE" id="PS50240">
    <property type="entry name" value="TRYPSIN_DOM"/>
    <property type="match status" value="1"/>
</dbReference>
<dbReference type="FunFam" id="2.40.10.10:FF:000028">
    <property type="entry name" value="Serine protease easter"/>
    <property type="match status" value="1"/>
</dbReference>
<evidence type="ECO:0000256" key="5">
    <source>
        <dbReference type="ARBA" id="ARBA00022837"/>
    </source>
</evidence>
<organism evidence="14">
    <name type="scientific">Ceratitis capitata</name>
    <name type="common">Mediterranean fruit fly</name>
    <name type="synonym">Tephritis capitata</name>
    <dbReference type="NCBI Taxonomy" id="7213"/>
    <lineage>
        <taxon>Eukaryota</taxon>
        <taxon>Metazoa</taxon>
        <taxon>Ecdysozoa</taxon>
        <taxon>Arthropoda</taxon>
        <taxon>Hexapoda</taxon>
        <taxon>Insecta</taxon>
        <taxon>Pterygota</taxon>
        <taxon>Neoptera</taxon>
        <taxon>Endopterygota</taxon>
        <taxon>Diptera</taxon>
        <taxon>Brachycera</taxon>
        <taxon>Muscomorpha</taxon>
        <taxon>Tephritoidea</taxon>
        <taxon>Tephritidae</taxon>
        <taxon>Ceratitis</taxon>
        <taxon>Ceratitis</taxon>
    </lineage>
</organism>
<dbReference type="InterPro" id="IPR050127">
    <property type="entry name" value="Serine_Proteases_S1"/>
</dbReference>
<evidence type="ECO:0000256" key="1">
    <source>
        <dbReference type="ARBA" id="ARBA00022670"/>
    </source>
</evidence>
<dbReference type="GO" id="GO:0004252">
    <property type="term" value="F:serine-type endopeptidase activity"/>
    <property type="evidence" value="ECO:0007669"/>
    <property type="project" value="InterPro"/>
</dbReference>
<dbReference type="EMBL" id="GAMC01012192">
    <property type="protein sequence ID" value="JAB94363.1"/>
    <property type="molecule type" value="mRNA"/>
</dbReference>
<evidence type="ECO:0000256" key="12">
    <source>
        <dbReference type="SAM" id="SignalP"/>
    </source>
</evidence>
<keyword evidence="8" id="KW-0325">Glycoprotein</keyword>
<keyword evidence="2 12" id="KW-0732">Signal</keyword>
<keyword evidence="6" id="KW-0865">Zymogen</keyword>
<dbReference type="EMBL" id="GAMC01012193">
    <property type="protein sequence ID" value="JAB94362.1"/>
    <property type="molecule type" value="mRNA"/>
</dbReference>
<name>W8BBG2_CERCA</name>
<evidence type="ECO:0000259" key="13">
    <source>
        <dbReference type="PROSITE" id="PS50240"/>
    </source>
</evidence>
<feature type="compositionally biased region" description="Polar residues" evidence="11">
    <location>
        <begin position="365"/>
        <end position="380"/>
    </location>
</feature>
<dbReference type="GO" id="GO:0006508">
    <property type="term" value="P:proteolysis"/>
    <property type="evidence" value="ECO:0007669"/>
    <property type="project" value="UniProtKB-KW"/>
</dbReference>
<dbReference type="SMART" id="SM00020">
    <property type="entry name" value="Tryp_SPc"/>
    <property type="match status" value="1"/>
</dbReference>
<dbReference type="InterPro" id="IPR009003">
    <property type="entry name" value="Peptidase_S1_PA"/>
</dbReference>
<evidence type="ECO:0000256" key="10">
    <source>
        <dbReference type="RuleBase" id="RU363034"/>
    </source>
</evidence>
<sequence>MQKIRFNNPRQFCVLFILITLGRDGAGEDFYEGDLCDFAGYKGICMAASKCVELPARMEKLHLKNYSVGRCGFTVTEEMICCPNSPAPVQTPPAPLDPFKPFDFRPSPEDATDMSSSTVLPPDFWFSTNFVKRNSNNNKNKNIFNEPLPVSHTEQARAARENGLSNIFFQRAEDATADEVSNESNVKKLNKNTLSTQLINERLNQSLNMKPLPFEDTNIRQQPPFNGNPLPPEMVNERVEGIFSSISDPKHEKNWLNTNLTPANEQSASKDLTEEIITKRINKIFYNDNNSSENNKHFVPKENRVSDAVIKDRLESILNARRITNANGNGASNNIPKKGNANPEIKPSSRIDFNGIDGERPPPNNKSVRNGNGPKNGTRVLNTSKHITCETKHYKGTCTGRSKCPHLKNNLKKLNLKESDVDYCVEEDTICCPKIDRAADRACRALESISTPHVDSHIVGGYKVGPTQYRHMAKVVYEMDGPFCGGSLIHKRFVLTAAHCILGRSGKPSKVILGIADFNDEEQKVFRQDIGIKLNHVHKKYNSAKRYYDIGLLELEKDVAFSLTVYPTCLHTDQMELPDGTVLIATGWGRTENQMHSDHLLAVNLNHIPNSQCNQSYEDSIDAWRFDHGIDETQICAGAPSKDSCVGDSGGPLHLVVDPTYNKYRVVGVVSFGLSCGSAAPGVYTRVAEFLDFIEKIVWPTEADM</sequence>
<dbReference type="InterPro" id="IPR033116">
    <property type="entry name" value="TRYPSIN_SER"/>
</dbReference>
<feature type="chain" id="PRO_5007737119" evidence="12">
    <location>
        <begin position="28"/>
        <end position="705"/>
    </location>
</feature>
<evidence type="ECO:0000256" key="8">
    <source>
        <dbReference type="ARBA" id="ARBA00023180"/>
    </source>
</evidence>
<evidence type="ECO:0000256" key="3">
    <source>
        <dbReference type="ARBA" id="ARBA00022801"/>
    </source>
</evidence>
<accession>W8BBG2</accession>
<evidence type="ECO:0000256" key="9">
    <source>
        <dbReference type="ARBA" id="ARBA00024195"/>
    </source>
</evidence>
<dbReference type="PRINTS" id="PR00722">
    <property type="entry name" value="CHYMOTRYPSIN"/>
</dbReference>
<proteinExistence type="evidence at transcript level"/>
<evidence type="ECO:0000313" key="14">
    <source>
        <dbReference type="EMBL" id="JAB94363.1"/>
    </source>
</evidence>
<dbReference type="AlphaFoldDB" id="W8BBG2"/>
<dbReference type="InterPro" id="IPR018114">
    <property type="entry name" value="TRYPSIN_HIS"/>
</dbReference>
<dbReference type="FunFam" id="2.40.10.10:FF:000002">
    <property type="entry name" value="Transmembrane protease serine"/>
    <property type="match status" value="1"/>
</dbReference>
<dbReference type="PANTHER" id="PTHR24264">
    <property type="entry name" value="TRYPSIN-RELATED"/>
    <property type="match status" value="1"/>
</dbReference>
<dbReference type="Pfam" id="PF00089">
    <property type="entry name" value="Trypsin"/>
    <property type="match status" value="1"/>
</dbReference>
<keyword evidence="1 10" id="KW-0645">Protease</keyword>
<reference evidence="14" key="2">
    <citation type="journal article" date="2014" name="BMC Genomics">
        <title>A genomic perspective to assessing quality of mass-reared SIT flies used in Mediterranean fruit fly (Ceratitis capitata) eradication in California.</title>
        <authorList>
            <person name="Calla B."/>
            <person name="Hall B."/>
            <person name="Hou S."/>
            <person name="Geib S.M."/>
        </authorList>
    </citation>
    <scope>NUCLEOTIDE SEQUENCE</scope>
</reference>
<evidence type="ECO:0000256" key="6">
    <source>
        <dbReference type="ARBA" id="ARBA00023145"/>
    </source>
</evidence>
<keyword evidence="7" id="KW-1015">Disulfide bond</keyword>